<dbReference type="Pfam" id="PF00512">
    <property type="entry name" value="HisKA"/>
    <property type="match status" value="1"/>
</dbReference>
<keyword evidence="7 8" id="KW-1133">Transmembrane helix</keyword>
<evidence type="ECO:0000256" key="1">
    <source>
        <dbReference type="ARBA" id="ARBA00000085"/>
    </source>
</evidence>
<keyword evidence="8" id="KW-0472">Membrane</keyword>
<comment type="caution">
    <text evidence="10">The sequence shown here is derived from an EMBL/GenBank/DDBJ whole genome shotgun (WGS) entry which is preliminary data.</text>
</comment>
<dbReference type="Gene3D" id="6.10.340.10">
    <property type="match status" value="1"/>
</dbReference>
<keyword evidence="6" id="KW-0418">Kinase</keyword>
<dbReference type="PANTHER" id="PTHR45436">
    <property type="entry name" value="SENSOR HISTIDINE KINASE YKOH"/>
    <property type="match status" value="1"/>
</dbReference>
<dbReference type="Gene3D" id="1.10.287.130">
    <property type="match status" value="1"/>
</dbReference>
<dbReference type="SMART" id="SM00387">
    <property type="entry name" value="HATPase_c"/>
    <property type="match status" value="1"/>
</dbReference>
<feature type="transmembrane region" description="Helical" evidence="8">
    <location>
        <begin position="366"/>
        <end position="388"/>
    </location>
</feature>
<dbReference type="CDD" id="cd00082">
    <property type="entry name" value="HisKA"/>
    <property type="match status" value="1"/>
</dbReference>
<dbReference type="GO" id="GO:0016740">
    <property type="term" value="F:transferase activity"/>
    <property type="evidence" value="ECO:0007669"/>
    <property type="project" value="UniProtKB-KW"/>
</dbReference>
<comment type="catalytic activity">
    <reaction evidence="1">
        <text>ATP + protein L-histidine = ADP + protein N-phospho-L-histidine.</text>
        <dbReference type="EC" id="2.7.13.3"/>
    </reaction>
</comment>
<dbReference type="Proteomes" id="UP000838100">
    <property type="component" value="Unassembled WGS sequence"/>
</dbReference>
<dbReference type="Gene3D" id="3.30.565.10">
    <property type="entry name" value="Histidine kinase-like ATPase, C-terminal domain"/>
    <property type="match status" value="1"/>
</dbReference>
<dbReference type="CDD" id="cd06225">
    <property type="entry name" value="HAMP"/>
    <property type="match status" value="1"/>
</dbReference>
<dbReference type="RefSeq" id="WP_237444676.1">
    <property type="nucleotide sequence ID" value="NZ_CAKLPX010000002.1"/>
</dbReference>
<accession>A0ABN8EKR1</accession>
<dbReference type="Pfam" id="PF02518">
    <property type="entry name" value="HATPase_c"/>
    <property type="match status" value="1"/>
</dbReference>
<evidence type="ECO:0000256" key="8">
    <source>
        <dbReference type="SAM" id="Phobius"/>
    </source>
</evidence>
<dbReference type="InterPro" id="IPR003661">
    <property type="entry name" value="HisK_dim/P_dom"/>
</dbReference>
<sequence>MKLRQQLLLTSLLVLLLPLAATQFIRELELALQQGQQQSLNASLRTIAAAISDDELLLLNSHDVASQETLYFDRSDNNIILDGYDDDWQHPLNHSLSHPQQAEFSASYRTAIYNKNLFFYISVKSNQHQFYNPSVSPLNNGDRIVLITESGRRYVINSSTPGNVYARYLYRGKVREQHNIYGQWLDSDQGYNIEFTLPLALAGDKLSFLIVDGSSHLSLGNKTADTIYYPRQSLNNRLAVFNSHGVRLIVTNKQQWIVGHDGDYDTDNSGDSDAYWLIRKLYRSILSQLKQHNEDNLHTGKISSPENISALIGQPSSRWYNLATGNQKLLSTAVPIIHNGDVIGSLIGQQSSERFLSLTDGAFSKLLGYSTLAIAVLLFALIGFSGWLSWRIRTLSISAERLLDEDGSFQQGIEQRQLPNSHSRDEIGDLARSYQTLFNRLQEYTDYLRTLSSKLSHELRTPLAIIHSSLDNLETSEQGDVYRQRAKDGALRLSKIITAMSEASRVEDSIKQAEFETVNLAKLIEHVVLSYQDIYPQQRISSSTTSERKTADDSAVMVPELIVQMLDKLVDNAADFCPDGGVISIDYTLSSHARIITVTNEGPLLPQKLQHQLFDNMVSMRENKGDDGHLGLGLHIVKLIVEFHRGSIKGYNLDDQTGVCFDIRLPVDDEH</sequence>
<evidence type="ECO:0000259" key="9">
    <source>
        <dbReference type="PROSITE" id="PS50109"/>
    </source>
</evidence>
<dbReference type="InterPro" id="IPR005467">
    <property type="entry name" value="His_kinase_dom"/>
</dbReference>
<dbReference type="InterPro" id="IPR003594">
    <property type="entry name" value="HATPase_dom"/>
</dbReference>
<name>A0ABN8EKR1_9GAMM</name>
<evidence type="ECO:0000256" key="3">
    <source>
        <dbReference type="ARBA" id="ARBA00022553"/>
    </source>
</evidence>
<keyword evidence="3" id="KW-0597">Phosphoprotein</keyword>
<dbReference type="SUPFAM" id="SSF47384">
    <property type="entry name" value="Homodimeric domain of signal transducing histidine kinase"/>
    <property type="match status" value="1"/>
</dbReference>
<dbReference type="PROSITE" id="PS50109">
    <property type="entry name" value="HIS_KIN"/>
    <property type="match status" value="1"/>
</dbReference>
<dbReference type="SMART" id="SM00388">
    <property type="entry name" value="HisKA"/>
    <property type="match status" value="1"/>
</dbReference>
<dbReference type="InterPro" id="IPR036097">
    <property type="entry name" value="HisK_dim/P_sf"/>
</dbReference>
<keyword evidence="5 8" id="KW-0812">Transmembrane</keyword>
<keyword evidence="11" id="KW-1185">Reference proteome</keyword>
<evidence type="ECO:0000256" key="4">
    <source>
        <dbReference type="ARBA" id="ARBA00022679"/>
    </source>
</evidence>
<dbReference type="EMBL" id="CAKLPX010000002">
    <property type="protein sequence ID" value="CAH0991977.1"/>
    <property type="molecule type" value="Genomic_DNA"/>
</dbReference>
<dbReference type="SUPFAM" id="SSF55874">
    <property type="entry name" value="ATPase domain of HSP90 chaperone/DNA topoisomerase II/histidine kinase"/>
    <property type="match status" value="1"/>
</dbReference>
<dbReference type="InterPro" id="IPR050428">
    <property type="entry name" value="TCS_sensor_his_kinase"/>
</dbReference>
<gene>
    <name evidence="10" type="primary">sasA_3</name>
    <name evidence="10" type="ORF">SIN8267_02092</name>
</gene>
<evidence type="ECO:0000313" key="11">
    <source>
        <dbReference type="Proteomes" id="UP000838100"/>
    </source>
</evidence>
<protein>
    <recommendedName>
        <fullName evidence="2">histidine kinase</fullName>
        <ecNumber evidence="2">2.7.13.3</ecNumber>
    </recommendedName>
</protein>
<dbReference type="PANTHER" id="PTHR45436:SF5">
    <property type="entry name" value="SENSOR HISTIDINE KINASE TRCS"/>
    <property type="match status" value="1"/>
</dbReference>
<evidence type="ECO:0000256" key="5">
    <source>
        <dbReference type="ARBA" id="ARBA00022692"/>
    </source>
</evidence>
<dbReference type="InterPro" id="IPR036890">
    <property type="entry name" value="HATPase_C_sf"/>
</dbReference>
<evidence type="ECO:0000256" key="6">
    <source>
        <dbReference type="ARBA" id="ARBA00022777"/>
    </source>
</evidence>
<dbReference type="EC" id="2.7.13.3" evidence="2"/>
<evidence type="ECO:0000256" key="2">
    <source>
        <dbReference type="ARBA" id="ARBA00012438"/>
    </source>
</evidence>
<proteinExistence type="predicted"/>
<reference evidence="10" key="1">
    <citation type="submission" date="2021-12" db="EMBL/GenBank/DDBJ databases">
        <authorList>
            <person name="Rodrigo-Torres L."/>
            <person name="Arahal R. D."/>
            <person name="Lucena T."/>
        </authorList>
    </citation>
    <scope>NUCLEOTIDE SEQUENCE</scope>
    <source>
        <strain evidence="10">CECT 8267</strain>
    </source>
</reference>
<feature type="domain" description="Histidine kinase" evidence="9">
    <location>
        <begin position="454"/>
        <end position="669"/>
    </location>
</feature>
<evidence type="ECO:0000313" key="10">
    <source>
        <dbReference type="EMBL" id="CAH0991977.1"/>
    </source>
</evidence>
<organism evidence="10 11">
    <name type="scientific">Sinobacterium norvegicum</name>
    <dbReference type="NCBI Taxonomy" id="1641715"/>
    <lineage>
        <taxon>Bacteria</taxon>
        <taxon>Pseudomonadati</taxon>
        <taxon>Pseudomonadota</taxon>
        <taxon>Gammaproteobacteria</taxon>
        <taxon>Cellvibrionales</taxon>
        <taxon>Spongiibacteraceae</taxon>
        <taxon>Sinobacterium</taxon>
    </lineage>
</organism>
<evidence type="ECO:0000256" key="7">
    <source>
        <dbReference type="ARBA" id="ARBA00022989"/>
    </source>
</evidence>
<keyword evidence="4 10" id="KW-0808">Transferase</keyword>